<accession>A0ABV0B9M3</accession>
<dbReference type="Gene3D" id="3.10.180.10">
    <property type="entry name" value="2,3-Dihydroxybiphenyl 1,2-Dioxygenase, domain 1"/>
    <property type="match status" value="1"/>
</dbReference>
<dbReference type="InterPro" id="IPR037523">
    <property type="entry name" value="VOC_core"/>
</dbReference>
<name>A0ABV0B9M3_9SPHN</name>
<dbReference type="Pfam" id="PF00903">
    <property type="entry name" value="Glyoxalase"/>
    <property type="match status" value="1"/>
</dbReference>
<proteinExistence type="predicted"/>
<dbReference type="RefSeq" id="WP_346247282.1">
    <property type="nucleotide sequence ID" value="NZ_JBDIZK010000008.1"/>
</dbReference>
<organism evidence="2 3">
    <name type="scientific">Sphingomonas rustica</name>
    <dbReference type="NCBI Taxonomy" id="3103142"/>
    <lineage>
        <taxon>Bacteria</taxon>
        <taxon>Pseudomonadati</taxon>
        <taxon>Pseudomonadota</taxon>
        <taxon>Alphaproteobacteria</taxon>
        <taxon>Sphingomonadales</taxon>
        <taxon>Sphingomonadaceae</taxon>
        <taxon>Sphingomonas</taxon>
    </lineage>
</organism>
<dbReference type="InterPro" id="IPR004360">
    <property type="entry name" value="Glyas_Fos-R_dOase_dom"/>
</dbReference>
<protein>
    <submittedName>
        <fullName evidence="2">VOC family protein</fullName>
    </submittedName>
</protein>
<dbReference type="InterPro" id="IPR029068">
    <property type="entry name" value="Glyas_Bleomycin-R_OHBP_Dase"/>
</dbReference>
<reference evidence="2 3" key="1">
    <citation type="submission" date="2024-05" db="EMBL/GenBank/DDBJ databases">
        <title>Sphingomonas sp. HF-S3 16S ribosomal RNA gene Genome sequencing and assembly.</title>
        <authorList>
            <person name="Lee H."/>
        </authorList>
    </citation>
    <scope>NUCLEOTIDE SEQUENCE [LARGE SCALE GENOMIC DNA]</scope>
    <source>
        <strain evidence="2 3">HF-S3</strain>
    </source>
</reference>
<keyword evidence="3" id="KW-1185">Reference proteome</keyword>
<dbReference type="PROSITE" id="PS51819">
    <property type="entry name" value="VOC"/>
    <property type="match status" value="1"/>
</dbReference>
<evidence type="ECO:0000259" key="1">
    <source>
        <dbReference type="PROSITE" id="PS51819"/>
    </source>
</evidence>
<dbReference type="Proteomes" id="UP001427805">
    <property type="component" value="Unassembled WGS sequence"/>
</dbReference>
<dbReference type="EMBL" id="JBDIZK010000008">
    <property type="protein sequence ID" value="MEN3748263.1"/>
    <property type="molecule type" value="Genomic_DNA"/>
</dbReference>
<evidence type="ECO:0000313" key="2">
    <source>
        <dbReference type="EMBL" id="MEN3748263.1"/>
    </source>
</evidence>
<comment type="caution">
    <text evidence="2">The sequence shown here is derived from an EMBL/GenBank/DDBJ whole genome shotgun (WGS) entry which is preliminary data.</text>
</comment>
<feature type="domain" description="VOC" evidence="1">
    <location>
        <begin position="1"/>
        <end position="136"/>
    </location>
</feature>
<sequence>MPLQVTGLCPLIQVFDMPASVRFYCELLGFEVVQASAEVEAPEGRYFQWCWLRLGPANLMLNTGYDVGDRPPTREAWRQSAHADTGLYFGCVDIEAAHLSLRARGLEVTAPEDSGHGMRQIWLHDPDGYLLCFQAPTGSRMV</sequence>
<gene>
    <name evidence="2" type="ORF">TPR58_13890</name>
</gene>
<dbReference type="SUPFAM" id="SSF54593">
    <property type="entry name" value="Glyoxalase/Bleomycin resistance protein/Dihydroxybiphenyl dioxygenase"/>
    <property type="match status" value="1"/>
</dbReference>
<evidence type="ECO:0000313" key="3">
    <source>
        <dbReference type="Proteomes" id="UP001427805"/>
    </source>
</evidence>